<dbReference type="EMBL" id="BARW01006818">
    <property type="protein sequence ID" value="GAI81134.1"/>
    <property type="molecule type" value="Genomic_DNA"/>
</dbReference>
<sequence>TKEEQRRQRVGKTERIMKQLFGPVAVTREVTMPLVKDWVESIERCMVEQGYRLPKWQRPEWLREMEAGPRGV</sequence>
<name>X1TM71_9ZZZZ</name>
<feature type="non-terminal residue" evidence="1">
    <location>
        <position position="1"/>
    </location>
</feature>
<comment type="caution">
    <text evidence="1">The sequence shown here is derived from an EMBL/GenBank/DDBJ whole genome shotgun (WGS) entry which is preliminary data.</text>
</comment>
<organism evidence="1">
    <name type="scientific">marine sediment metagenome</name>
    <dbReference type="NCBI Taxonomy" id="412755"/>
    <lineage>
        <taxon>unclassified sequences</taxon>
        <taxon>metagenomes</taxon>
        <taxon>ecological metagenomes</taxon>
    </lineage>
</organism>
<accession>X1TM71</accession>
<dbReference type="AlphaFoldDB" id="X1TM71"/>
<proteinExistence type="predicted"/>
<evidence type="ECO:0000313" key="1">
    <source>
        <dbReference type="EMBL" id="GAI81134.1"/>
    </source>
</evidence>
<reference evidence="1" key="1">
    <citation type="journal article" date="2014" name="Front. Microbiol.">
        <title>High frequency of phylogenetically diverse reductive dehalogenase-homologous genes in deep subseafloor sedimentary metagenomes.</title>
        <authorList>
            <person name="Kawai M."/>
            <person name="Futagami T."/>
            <person name="Toyoda A."/>
            <person name="Takaki Y."/>
            <person name="Nishi S."/>
            <person name="Hori S."/>
            <person name="Arai W."/>
            <person name="Tsubouchi T."/>
            <person name="Morono Y."/>
            <person name="Uchiyama I."/>
            <person name="Ito T."/>
            <person name="Fujiyama A."/>
            <person name="Inagaki F."/>
            <person name="Takami H."/>
        </authorList>
    </citation>
    <scope>NUCLEOTIDE SEQUENCE</scope>
    <source>
        <strain evidence="1">Expedition CK06-06</strain>
    </source>
</reference>
<gene>
    <name evidence="1" type="ORF">S12H4_14305</name>
</gene>
<protein>
    <submittedName>
        <fullName evidence="1">Uncharacterized protein</fullName>
    </submittedName>
</protein>